<evidence type="ECO:0000256" key="1">
    <source>
        <dbReference type="SAM" id="Coils"/>
    </source>
</evidence>
<keyword evidence="2" id="KW-1133">Transmembrane helix</keyword>
<feature type="transmembrane region" description="Helical" evidence="2">
    <location>
        <begin position="7"/>
        <end position="24"/>
    </location>
</feature>
<dbReference type="SUPFAM" id="SSF55874">
    <property type="entry name" value="ATPase domain of HSP90 chaperone/DNA topoisomerase II/histidine kinase"/>
    <property type="match status" value="1"/>
</dbReference>
<sequence>MKQTKRFLLQVALWMTLWVILWFFEGGSIQFLKENLLVYIFQIILLAGLIYYAAPVLLLNKKYSTFFILCLSAIIVACFIMSYPFTLPDAPPMGNRGPRMNDIPNFRKPIPKFFVNFLILSISVVIGIFLETLIFAQKKEEETIKNLNEKLETELKLLKSQINPHFLFNTLNNIYALSAIDTGKTQESISYLSNMLRYVLYECEQPTVPLKKEIEYIENYIKLFTVKSSKKYPITTLFEIQNKNTPIAPMLLIPFVENAFKHSNIEKIEDTFIHISVKEKDNEIYFEVENTKTESLKQKDAVGGIGLSNVKKRLEIVYSNRYTLDIKNNNHSFKVNLRLQLA</sequence>
<reference evidence="5 6" key="1">
    <citation type="submission" date="2017-04" db="EMBL/GenBank/DDBJ databases">
        <authorList>
            <person name="Afonso C.L."/>
            <person name="Miller P.J."/>
            <person name="Scott M.A."/>
            <person name="Spackman E."/>
            <person name="Goraichik I."/>
            <person name="Dimitrov K.M."/>
            <person name="Suarez D.L."/>
            <person name="Swayne D.E."/>
        </authorList>
    </citation>
    <scope>NUCLEOTIDE SEQUENCE [LARGE SCALE GENOMIC DNA]</scope>
    <source>
        <strain evidence="5 6">DSM 21164</strain>
    </source>
</reference>
<dbReference type="STRING" id="504486.SAMN05660703_2469"/>
<dbReference type="AlphaFoldDB" id="A0A1W2BJW7"/>
<dbReference type="Gene3D" id="3.30.565.10">
    <property type="entry name" value="Histidine kinase-like ATPase, C-terminal domain"/>
    <property type="match status" value="1"/>
</dbReference>
<keyword evidence="2" id="KW-0812">Transmembrane</keyword>
<keyword evidence="6" id="KW-1185">Reference proteome</keyword>
<dbReference type="Proteomes" id="UP000192360">
    <property type="component" value="Unassembled WGS sequence"/>
</dbReference>
<dbReference type="GO" id="GO:0016020">
    <property type="term" value="C:membrane"/>
    <property type="evidence" value="ECO:0007669"/>
    <property type="project" value="InterPro"/>
</dbReference>
<dbReference type="PANTHER" id="PTHR34220">
    <property type="entry name" value="SENSOR HISTIDINE KINASE YPDA"/>
    <property type="match status" value="1"/>
</dbReference>
<gene>
    <name evidence="5" type="ORF">SAMN05660703_2469</name>
</gene>
<evidence type="ECO:0000259" key="4">
    <source>
        <dbReference type="Pfam" id="PF14501"/>
    </source>
</evidence>
<protein>
    <submittedName>
        <fullName evidence="5">GHKL domain-containing protein</fullName>
    </submittedName>
</protein>
<organism evidence="5 6">
    <name type="scientific">Cellulophaga tyrosinoxydans</name>
    <dbReference type="NCBI Taxonomy" id="504486"/>
    <lineage>
        <taxon>Bacteria</taxon>
        <taxon>Pseudomonadati</taxon>
        <taxon>Bacteroidota</taxon>
        <taxon>Flavobacteriia</taxon>
        <taxon>Flavobacteriales</taxon>
        <taxon>Flavobacteriaceae</taxon>
        <taxon>Cellulophaga</taxon>
    </lineage>
</organism>
<dbReference type="InterPro" id="IPR050640">
    <property type="entry name" value="Bact_2-comp_sensor_kinase"/>
</dbReference>
<dbReference type="InterPro" id="IPR010559">
    <property type="entry name" value="Sig_transdc_His_kin_internal"/>
</dbReference>
<dbReference type="Pfam" id="PF14501">
    <property type="entry name" value="HATPase_c_5"/>
    <property type="match status" value="1"/>
</dbReference>
<feature type="transmembrane region" description="Helical" evidence="2">
    <location>
        <begin position="66"/>
        <end position="85"/>
    </location>
</feature>
<feature type="transmembrane region" description="Helical" evidence="2">
    <location>
        <begin position="36"/>
        <end position="59"/>
    </location>
</feature>
<dbReference type="InterPro" id="IPR032834">
    <property type="entry name" value="NatK-like_C"/>
</dbReference>
<dbReference type="GO" id="GO:0000155">
    <property type="term" value="F:phosphorelay sensor kinase activity"/>
    <property type="evidence" value="ECO:0007669"/>
    <property type="project" value="InterPro"/>
</dbReference>
<dbReference type="RefSeq" id="WP_084061794.1">
    <property type="nucleotide sequence ID" value="NZ_FWXO01000004.1"/>
</dbReference>
<feature type="domain" description="Sensor histidine kinase NatK-like C-terminal" evidence="4">
    <location>
        <begin position="257"/>
        <end position="339"/>
    </location>
</feature>
<evidence type="ECO:0000313" key="6">
    <source>
        <dbReference type="Proteomes" id="UP000192360"/>
    </source>
</evidence>
<accession>A0A1W2BJW7</accession>
<name>A0A1W2BJW7_9FLAO</name>
<evidence type="ECO:0000313" key="5">
    <source>
        <dbReference type="EMBL" id="SMC73267.1"/>
    </source>
</evidence>
<dbReference type="OrthoDB" id="9809908at2"/>
<feature type="coiled-coil region" evidence="1">
    <location>
        <begin position="130"/>
        <end position="161"/>
    </location>
</feature>
<keyword evidence="2" id="KW-0472">Membrane</keyword>
<evidence type="ECO:0000256" key="2">
    <source>
        <dbReference type="SAM" id="Phobius"/>
    </source>
</evidence>
<keyword evidence="1" id="KW-0175">Coiled coil</keyword>
<dbReference type="PANTHER" id="PTHR34220:SF7">
    <property type="entry name" value="SENSOR HISTIDINE KINASE YPDA"/>
    <property type="match status" value="1"/>
</dbReference>
<feature type="domain" description="Signal transduction histidine kinase internal region" evidence="3">
    <location>
        <begin position="153"/>
        <end position="229"/>
    </location>
</feature>
<feature type="transmembrane region" description="Helical" evidence="2">
    <location>
        <begin position="113"/>
        <end position="136"/>
    </location>
</feature>
<evidence type="ECO:0000259" key="3">
    <source>
        <dbReference type="Pfam" id="PF06580"/>
    </source>
</evidence>
<dbReference type="EMBL" id="FWXO01000004">
    <property type="protein sequence ID" value="SMC73267.1"/>
    <property type="molecule type" value="Genomic_DNA"/>
</dbReference>
<proteinExistence type="predicted"/>
<dbReference type="InterPro" id="IPR036890">
    <property type="entry name" value="HATPase_C_sf"/>
</dbReference>
<dbReference type="Pfam" id="PF06580">
    <property type="entry name" value="His_kinase"/>
    <property type="match status" value="1"/>
</dbReference>